<gene>
    <name evidence="2" type="ORF">CWB98_19975</name>
</gene>
<dbReference type="OrthoDB" id="6316120at2"/>
<dbReference type="EMBL" id="PNCJ01000038">
    <property type="protein sequence ID" value="TMP33443.1"/>
    <property type="molecule type" value="Genomic_DNA"/>
</dbReference>
<evidence type="ECO:0000256" key="1">
    <source>
        <dbReference type="SAM" id="SignalP"/>
    </source>
</evidence>
<reference evidence="2 3" key="1">
    <citation type="submission" date="2018-01" db="EMBL/GenBank/DDBJ databases">
        <authorList>
            <person name="Paulsen S."/>
            <person name="Gram L.K."/>
        </authorList>
    </citation>
    <scope>NUCLEOTIDE SEQUENCE [LARGE SCALE GENOMIC DNA]</scope>
    <source>
        <strain evidence="2 3">S2599</strain>
    </source>
</reference>
<proteinExistence type="predicted"/>
<name>A0A5S3WWY1_9GAMM</name>
<protein>
    <submittedName>
        <fullName evidence="2">Uncharacterized protein</fullName>
    </submittedName>
</protein>
<reference evidence="3" key="2">
    <citation type="submission" date="2019-06" db="EMBL/GenBank/DDBJ databases">
        <title>Co-occurence of chitin degradation, pigmentation and bioactivity in marine Pseudoalteromonas.</title>
        <authorList>
            <person name="Sonnenschein E.C."/>
            <person name="Bech P.K."/>
        </authorList>
    </citation>
    <scope>NUCLEOTIDE SEQUENCE [LARGE SCALE GENOMIC DNA]</scope>
    <source>
        <strain evidence="3">S2599</strain>
    </source>
</reference>
<sequence length="107" mass="11331">MRKDLILAILCLGVISNVNALEVKSATVISIQSYTNGTVGVITNNQDVGPSSCRSKAKYIVPEKEHGTSNVLSVLLTAKATSKPVTINVHDTECSSGYPKITSVVLE</sequence>
<dbReference type="RefSeq" id="WP_138546398.1">
    <property type="nucleotide sequence ID" value="NZ_PNCJ01000038.1"/>
</dbReference>
<keyword evidence="1" id="KW-0732">Signal</keyword>
<comment type="caution">
    <text evidence="2">The sequence shown here is derived from an EMBL/GenBank/DDBJ whole genome shotgun (WGS) entry which is preliminary data.</text>
</comment>
<dbReference type="AlphaFoldDB" id="A0A5S3WWY1"/>
<feature type="signal peptide" evidence="1">
    <location>
        <begin position="1"/>
        <end position="20"/>
    </location>
</feature>
<evidence type="ECO:0000313" key="3">
    <source>
        <dbReference type="Proteomes" id="UP000306719"/>
    </source>
</evidence>
<evidence type="ECO:0000313" key="2">
    <source>
        <dbReference type="EMBL" id="TMP33443.1"/>
    </source>
</evidence>
<organism evidence="2 3">
    <name type="scientific">Pseudoalteromonas rubra</name>
    <dbReference type="NCBI Taxonomy" id="43658"/>
    <lineage>
        <taxon>Bacteria</taxon>
        <taxon>Pseudomonadati</taxon>
        <taxon>Pseudomonadota</taxon>
        <taxon>Gammaproteobacteria</taxon>
        <taxon>Alteromonadales</taxon>
        <taxon>Pseudoalteromonadaceae</taxon>
        <taxon>Pseudoalteromonas</taxon>
    </lineage>
</organism>
<feature type="chain" id="PRO_5024411405" evidence="1">
    <location>
        <begin position="21"/>
        <end position="107"/>
    </location>
</feature>
<accession>A0A5S3WWY1</accession>
<dbReference type="Proteomes" id="UP000306719">
    <property type="component" value="Unassembled WGS sequence"/>
</dbReference>